<keyword evidence="3" id="KW-1185">Reference proteome</keyword>
<protein>
    <submittedName>
        <fullName evidence="2">Thiazole synthase</fullName>
    </submittedName>
</protein>
<accession>A0A1X0JT83</accession>
<reference evidence="2 3" key="1">
    <citation type="submission" date="2017-02" db="EMBL/GenBank/DDBJ databases">
        <title>The new phylogeny of genus Mycobacterium.</title>
        <authorList>
            <person name="Tortoli E."/>
            <person name="Trovato A."/>
            <person name="Cirillo D.M."/>
        </authorList>
    </citation>
    <scope>NUCLEOTIDE SEQUENCE [LARGE SCALE GENOMIC DNA]</scope>
    <source>
        <strain evidence="2 3">DSM 44338</strain>
    </source>
</reference>
<gene>
    <name evidence="2" type="ORF">BST47_09695</name>
</gene>
<comment type="caution">
    <text evidence="2">The sequence shown here is derived from an EMBL/GenBank/DDBJ whole genome shotgun (WGS) entry which is preliminary data.</text>
</comment>
<evidence type="ECO:0000313" key="2">
    <source>
        <dbReference type="EMBL" id="ORB66143.1"/>
    </source>
</evidence>
<feature type="chain" id="PRO_5038793216" evidence="1">
    <location>
        <begin position="26"/>
        <end position="57"/>
    </location>
</feature>
<evidence type="ECO:0000313" key="3">
    <source>
        <dbReference type="Proteomes" id="UP000192411"/>
    </source>
</evidence>
<dbReference type="EMBL" id="MVIM01000004">
    <property type="protein sequence ID" value="ORB66143.1"/>
    <property type="molecule type" value="Genomic_DNA"/>
</dbReference>
<organism evidence="2 3">
    <name type="scientific">Mycolicibacterium tusciae</name>
    <dbReference type="NCBI Taxonomy" id="75922"/>
    <lineage>
        <taxon>Bacteria</taxon>
        <taxon>Bacillati</taxon>
        <taxon>Actinomycetota</taxon>
        <taxon>Actinomycetes</taxon>
        <taxon>Mycobacteriales</taxon>
        <taxon>Mycobacteriaceae</taxon>
        <taxon>Mycolicibacterium</taxon>
    </lineage>
</organism>
<sequence length="57" mass="6194">MLIRRTSPWILGTAMAAAIAHFAYATQIAQAFVDAFEPDLDAWEHIPVGHATVELAS</sequence>
<dbReference type="RefSeq" id="WP_083125317.1">
    <property type="nucleotide sequence ID" value="NZ_MVIM01000004.1"/>
</dbReference>
<evidence type="ECO:0000256" key="1">
    <source>
        <dbReference type="SAM" id="SignalP"/>
    </source>
</evidence>
<keyword evidence="1" id="KW-0732">Signal</keyword>
<proteinExistence type="predicted"/>
<dbReference type="Proteomes" id="UP000192411">
    <property type="component" value="Unassembled WGS sequence"/>
</dbReference>
<feature type="signal peptide" evidence="1">
    <location>
        <begin position="1"/>
        <end position="25"/>
    </location>
</feature>
<name>A0A1X0JT83_9MYCO</name>
<dbReference type="AlphaFoldDB" id="A0A1X0JT83"/>